<name>A0AAV7XWJ4_9NEOP</name>
<comment type="caution">
    <text evidence="3">The sequence shown here is derived from an EMBL/GenBank/DDBJ whole genome shotgun (WGS) entry which is preliminary data.</text>
</comment>
<dbReference type="PANTHER" id="PTHR17469:SF15">
    <property type="entry name" value="ITPR-INTERACTING DOMAIN-CONTAINING PROTEIN"/>
    <property type="match status" value="1"/>
</dbReference>
<proteinExistence type="predicted"/>
<sequence>MVKMKTPDKKDVKPFDFVAENAFPNTSSSLPVASVENTSEQETVDNQTEIRSEECVTTFSHTPPSSAQADQPIQGSRNCDLDSIKTESLIKATKASEENLNSTSRKIPTGCDVDKNELSVAPEADCDNNNAIGSLDNILEKIDSGSCPANNVLLGTCNNQVMENVKKESPAALPASDVIVGNLKGPTNPSIFLSTTDMGNTSDPTHKKLLEPLYLNIDTSNGSGMHSRKSPVTVQEWVDSLPLSPHIEEDPEHTNAELSLDVTESRGIGDVCPSVTVRPASGQSGTAADQRREAFSRDVSPSLQSDTGSHGSSVDSYLEARRPDPEEVLLGLGFGGPLHNAEAEVSRIPSRFLQPSQVKGVAIDDFLRYQQDLIETFESGYSGYRGLTGEYILCWGGGAQIPSVIVAKIMEKLREHDRESSIKSSAGSSPGHHADISKRRFSRAAQRITILTKMKSRDSIASSPQAHSVLNPDNRKFLDNQGSKSPEVVILLFACLILCNIKVIFAMCTFAGIEETNGHWSPFFYI</sequence>
<evidence type="ECO:0000259" key="2">
    <source>
        <dbReference type="SMART" id="SM01257"/>
    </source>
</evidence>
<protein>
    <recommendedName>
        <fullName evidence="2">ITPR-interacting domain-containing protein</fullName>
    </recommendedName>
</protein>
<dbReference type="AlphaFoldDB" id="A0AAV7XWJ4"/>
<reference evidence="3" key="1">
    <citation type="submission" date="2022-12" db="EMBL/GenBank/DDBJ databases">
        <title>Chromosome-level genome assembly of the bean flower thrips Megalurothrips usitatus.</title>
        <authorList>
            <person name="Ma L."/>
            <person name="Liu Q."/>
            <person name="Li H."/>
            <person name="Cai W."/>
        </authorList>
    </citation>
    <scope>NUCLEOTIDE SEQUENCE</scope>
    <source>
        <strain evidence="3">Cailab_2022a</strain>
    </source>
</reference>
<evidence type="ECO:0000313" key="4">
    <source>
        <dbReference type="Proteomes" id="UP001075354"/>
    </source>
</evidence>
<feature type="region of interest" description="Disordered" evidence="1">
    <location>
        <begin position="274"/>
        <end position="317"/>
    </location>
</feature>
<evidence type="ECO:0000256" key="1">
    <source>
        <dbReference type="SAM" id="MobiDB-lite"/>
    </source>
</evidence>
<dbReference type="EMBL" id="JAPTSV010000003">
    <property type="protein sequence ID" value="KAJ1529600.1"/>
    <property type="molecule type" value="Genomic_DNA"/>
</dbReference>
<gene>
    <name evidence="3" type="ORF">ONE63_006369</name>
</gene>
<dbReference type="GO" id="GO:0005102">
    <property type="term" value="F:signaling receptor binding"/>
    <property type="evidence" value="ECO:0007669"/>
    <property type="project" value="InterPro"/>
</dbReference>
<accession>A0AAV7XWJ4</accession>
<feature type="compositionally biased region" description="Polar residues" evidence="1">
    <location>
        <begin position="23"/>
        <end position="47"/>
    </location>
</feature>
<dbReference type="PANTHER" id="PTHR17469">
    <property type="entry name" value="SPERM SPECIFIC ANTIGEN 2-RELATED"/>
    <property type="match status" value="1"/>
</dbReference>
<feature type="domain" description="ITPR-interacting" evidence="2">
    <location>
        <begin position="293"/>
        <end position="459"/>
    </location>
</feature>
<dbReference type="Proteomes" id="UP001075354">
    <property type="component" value="Chromosome 3"/>
</dbReference>
<keyword evidence="4" id="KW-1185">Reference proteome</keyword>
<dbReference type="InterPro" id="IPR043444">
    <property type="entry name" value="TESPA1-like"/>
</dbReference>
<feature type="compositionally biased region" description="Polar residues" evidence="1">
    <location>
        <begin position="299"/>
        <end position="315"/>
    </location>
</feature>
<dbReference type="SMART" id="SM01257">
    <property type="entry name" value="KRAP_IP3R_bind"/>
    <property type="match status" value="1"/>
</dbReference>
<dbReference type="InterPro" id="IPR029325">
    <property type="entry name" value="ITPR-bd"/>
</dbReference>
<evidence type="ECO:0000313" key="3">
    <source>
        <dbReference type="EMBL" id="KAJ1529600.1"/>
    </source>
</evidence>
<feature type="region of interest" description="Disordered" evidence="1">
    <location>
        <begin position="23"/>
        <end position="49"/>
    </location>
</feature>
<organism evidence="3 4">
    <name type="scientific">Megalurothrips usitatus</name>
    <name type="common">bean blossom thrips</name>
    <dbReference type="NCBI Taxonomy" id="439358"/>
    <lineage>
        <taxon>Eukaryota</taxon>
        <taxon>Metazoa</taxon>
        <taxon>Ecdysozoa</taxon>
        <taxon>Arthropoda</taxon>
        <taxon>Hexapoda</taxon>
        <taxon>Insecta</taxon>
        <taxon>Pterygota</taxon>
        <taxon>Neoptera</taxon>
        <taxon>Paraneoptera</taxon>
        <taxon>Thysanoptera</taxon>
        <taxon>Terebrantia</taxon>
        <taxon>Thripoidea</taxon>
        <taxon>Thripidae</taxon>
        <taxon>Megalurothrips</taxon>
    </lineage>
</organism>
<dbReference type="Pfam" id="PF14722">
    <property type="entry name" value="KRAP_IP3R_bind"/>
    <property type="match status" value="1"/>
</dbReference>